<dbReference type="AlphaFoldDB" id="A0AA88S006"/>
<dbReference type="GO" id="GO:0016787">
    <property type="term" value="F:hydrolase activity"/>
    <property type="evidence" value="ECO:0007669"/>
    <property type="project" value="InterPro"/>
</dbReference>
<gene>
    <name evidence="3" type="ORF">RJ640_025384</name>
</gene>
<dbReference type="Pfam" id="PF07859">
    <property type="entry name" value="Abhydrolase_3"/>
    <property type="match status" value="1"/>
</dbReference>
<dbReference type="PANTHER" id="PTHR23024">
    <property type="entry name" value="ARYLACETAMIDE DEACETYLASE"/>
    <property type="match status" value="1"/>
</dbReference>
<organism evidence="3 4">
    <name type="scientific">Escallonia rubra</name>
    <dbReference type="NCBI Taxonomy" id="112253"/>
    <lineage>
        <taxon>Eukaryota</taxon>
        <taxon>Viridiplantae</taxon>
        <taxon>Streptophyta</taxon>
        <taxon>Embryophyta</taxon>
        <taxon>Tracheophyta</taxon>
        <taxon>Spermatophyta</taxon>
        <taxon>Magnoliopsida</taxon>
        <taxon>eudicotyledons</taxon>
        <taxon>Gunneridae</taxon>
        <taxon>Pentapetalae</taxon>
        <taxon>asterids</taxon>
        <taxon>campanulids</taxon>
        <taxon>Escalloniales</taxon>
        <taxon>Escalloniaceae</taxon>
        <taxon>Escallonia</taxon>
    </lineage>
</organism>
<evidence type="ECO:0000313" key="4">
    <source>
        <dbReference type="Proteomes" id="UP001187471"/>
    </source>
</evidence>
<evidence type="ECO:0000259" key="2">
    <source>
        <dbReference type="Pfam" id="PF07859"/>
    </source>
</evidence>
<comment type="caution">
    <text evidence="3">The sequence shown here is derived from an EMBL/GenBank/DDBJ whole genome shotgun (WGS) entry which is preliminary data.</text>
</comment>
<proteinExistence type="inferred from homology"/>
<feature type="domain" description="Alpha/beta hydrolase fold-3" evidence="2">
    <location>
        <begin position="2"/>
        <end position="138"/>
    </location>
</feature>
<dbReference type="PANTHER" id="PTHR23024:SF458">
    <property type="entry name" value="ALPHA_BETA HYDROLASE FOLD-3 DOMAIN-CONTAINING PROTEIN"/>
    <property type="match status" value="1"/>
</dbReference>
<protein>
    <recommendedName>
        <fullName evidence="2">Alpha/beta hydrolase fold-3 domain-containing protein</fullName>
    </recommendedName>
</protein>
<name>A0AA88S006_9ASTE</name>
<dbReference type="SUPFAM" id="SSF53474">
    <property type="entry name" value="alpha/beta-Hydrolases"/>
    <property type="match status" value="1"/>
</dbReference>
<dbReference type="InterPro" id="IPR029058">
    <property type="entry name" value="AB_hydrolase_fold"/>
</dbReference>
<keyword evidence="4" id="KW-1185">Reference proteome</keyword>
<sequence length="156" mass="16566">MVFLSGVSAGASIAHNVAMMAGNAGSELGVEILGVGLVHPFFWGSTSIGSEEARGSMDPASKSGTDRLWAFVCPSNLDNDDPRVNPVAEGGPSLVGLGCRRVLVSVAEKDLLKDRGGCTMRRWVGAGGRVWLRSLRQKVKVMVSICITRIVRMPKI</sequence>
<dbReference type="Gene3D" id="3.40.50.1820">
    <property type="entry name" value="alpha/beta hydrolase"/>
    <property type="match status" value="1"/>
</dbReference>
<dbReference type="InterPro" id="IPR050466">
    <property type="entry name" value="Carboxylest/Gibb_receptor"/>
</dbReference>
<evidence type="ECO:0000256" key="1">
    <source>
        <dbReference type="ARBA" id="ARBA00010515"/>
    </source>
</evidence>
<dbReference type="Proteomes" id="UP001187471">
    <property type="component" value="Unassembled WGS sequence"/>
</dbReference>
<reference evidence="3" key="1">
    <citation type="submission" date="2022-12" db="EMBL/GenBank/DDBJ databases">
        <title>Draft genome assemblies for two species of Escallonia (Escalloniales).</title>
        <authorList>
            <person name="Chanderbali A."/>
            <person name="Dervinis C."/>
            <person name="Anghel I."/>
            <person name="Soltis D."/>
            <person name="Soltis P."/>
            <person name="Zapata F."/>
        </authorList>
    </citation>
    <scope>NUCLEOTIDE SEQUENCE</scope>
    <source>
        <strain evidence="3">UCBG92.1500</strain>
        <tissue evidence="3">Leaf</tissue>
    </source>
</reference>
<dbReference type="EMBL" id="JAVXUO010000132">
    <property type="protein sequence ID" value="KAK2995154.1"/>
    <property type="molecule type" value="Genomic_DNA"/>
</dbReference>
<evidence type="ECO:0000313" key="3">
    <source>
        <dbReference type="EMBL" id="KAK2995154.1"/>
    </source>
</evidence>
<accession>A0AA88S006</accession>
<comment type="similarity">
    <text evidence="1">Belongs to the 'GDXG' lipolytic enzyme family.</text>
</comment>
<dbReference type="InterPro" id="IPR013094">
    <property type="entry name" value="AB_hydrolase_3"/>
</dbReference>